<proteinExistence type="predicted"/>
<organism evidence="1">
    <name type="scientific">Anguilla anguilla</name>
    <name type="common">European freshwater eel</name>
    <name type="synonym">Muraena anguilla</name>
    <dbReference type="NCBI Taxonomy" id="7936"/>
    <lineage>
        <taxon>Eukaryota</taxon>
        <taxon>Metazoa</taxon>
        <taxon>Chordata</taxon>
        <taxon>Craniata</taxon>
        <taxon>Vertebrata</taxon>
        <taxon>Euteleostomi</taxon>
        <taxon>Actinopterygii</taxon>
        <taxon>Neopterygii</taxon>
        <taxon>Teleostei</taxon>
        <taxon>Anguilliformes</taxon>
        <taxon>Anguillidae</taxon>
        <taxon>Anguilla</taxon>
    </lineage>
</organism>
<sequence>MVFCVSLYSKYNLIFDNFINETPKQDLVLILATKKSEVS</sequence>
<reference evidence="1" key="2">
    <citation type="journal article" date="2015" name="Fish Shellfish Immunol.">
        <title>Early steps in the European eel (Anguilla anguilla)-Vibrio vulnificus interaction in the gills: Role of the RtxA13 toxin.</title>
        <authorList>
            <person name="Callol A."/>
            <person name="Pajuelo D."/>
            <person name="Ebbesson L."/>
            <person name="Teles M."/>
            <person name="MacKenzie S."/>
            <person name="Amaro C."/>
        </authorList>
    </citation>
    <scope>NUCLEOTIDE SEQUENCE</scope>
</reference>
<accession>A0A0E9RH23</accession>
<evidence type="ECO:0000313" key="1">
    <source>
        <dbReference type="EMBL" id="JAH27735.1"/>
    </source>
</evidence>
<dbReference type="AlphaFoldDB" id="A0A0E9RH23"/>
<protein>
    <submittedName>
        <fullName evidence="1">Uncharacterized protein</fullName>
    </submittedName>
</protein>
<reference evidence="1" key="1">
    <citation type="submission" date="2014-11" db="EMBL/GenBank/DDBJ databases">
        <authorList>
            <person name="Amaro Gonzalez C."/>
        </authorList>
    </citation>
    <scope>NUCLEOTIDE SEQUENCE</scope>
</reference>
<name>A0A0E9RH23_ANGAN</name>
<dbReference type="EMBL" id="GBXM01080842">
    <property type="protein sequence ID" value="JAH27735.1"/>
    <property type="molecule type" value="Transcribed_RNA"/>
</dbReference>